<comment type="caution">
    <text evidence="4">The sequence shown here is derived from an EMBL/GenBank/DDBJ whole genome shotgun (WGS) entry which is preliminary data.</text>
</comment>
<dbReference type="PROSITE" id="PS51253">
    <property type="entry name" value="HTH_CENPB"/>
    <property type="match status" value="1"/>
</dbReference>
<dbReference type="Gene3D" id="1.10.10.60">
    <property type="entry name" value="Homeodomain-like"/>
    <property type="match status" value="1"/>
</dbReference>
<keyword evidence="1" id="KW-0238">DNA-binding</keyword>
<evidence type="ECO:0000313" key="5">
    <source>
        <dbReference type="Proteomes" id="UP000076863"/>
    </source>
</evidence>
<dbReference type="SUPFAM" id="SSF46689">
    <property type="entry name" value="Homeodomain-like"/>
    <property type="match status" value="1"/>
</dbReference>
<proteinExistence type="predicted"/>
<protein>
    <submittedName>
        <fullName evidence="4">Transposase</fullName>
    </submittedName>
</protein>
<organism evidence="4 5">
    <name type="scientific">Beauveria brongniartii RCEF 3172</name>
    <dbReference type="NCBI Taxonomy" id="1081107"/>
    <lineage>
        <taxon>Eukaryota</taxon>
        <taxon>Fungi</taxon>
        <taxon>Dikarya</taxon>
        <taxon>Ascomycota</taxon>
        <taxon>Pezizomycotina</taxon>
        <taxon>Sordariomycetes</taxon>
        <taxon>Hypocreomycetidae</taxon>
        <taxon>Hypocreales</taxon>
        <taxon>Cordycipitaceae</taxon>
        <taxon>Beauveria</taxon>
        <taxon>Beauveria brongniartii</taxon>
    </lineage>
</organism>
<dbReference type="InterPro" id="IPR009057">
    <property type="entry name" value="Homeodomain-like_sf"/>
</dbReference>
<dbReference type="Pfam" id="PF03221">
    <property type="entry name" value="HTH_Tnp_Tc5"/>
    <property type="match status" value="1"/>
</dbReference>
<evidence type="ECO:0000256" key="1">
    <source>
        <dbReference type="ARBA" id="ARBA00023125"/>
    </source>
</evidence>
<gene>
    <name evidence="4" type="ORF">BBO_09278</name>
</gene>
<dbReference type="InterPro" id="IPR006600">
    <property type="entry name" value="HTH_CenpB_DNA-bd_dom"/>
</dbReference>
<keyword evidence="2" id="KW-0539">Nucleus</keyword>
<evidence type="ECO:0000259" key="3">
    <source>
        <dbReference type="PROSITE" id="PS51253"/>
    </source>
</evidence>
<accession>A0A166W0D2</accession>
<dbReference type="SMART" id="SM00674">
    <property type="entry name" value="CENPB"/>
    <property type="match status" value="1"/>
</dbReference>
<feature type="domain" description="HTH CENPB-type" evidence="3">
    <location>
        <begin position="48"/>
        <end position="118"/>
    </location>
</feature>
<evidence type="ECO:0000256" key="2">
    <source>
        <dbReference type="ARBA" id="ARBA00023242"/>
    </source>
</evidence>
<name>A0A166W0D2_9HYPO</name>
<dbReference type="InterPro" id="IPR007889">
    <property type="entry name" value="HTH_Psq"/>
</dbReference>
<dbReference type="Pfam" id="PF05225">
    <property type="entry name" value="HTH_psq"/>
    <property type="match status" value="1"/>
</dbReference>
<dbReference type="AlphaFoldDB" id="A0A166W0D2"/>
<sequence length="192" mass="21920">MPRYSETNLQYAIQDVMGGISVRKAAERWAVPRSTIRARINGTAPRKETFEPLQRLSAAQESHLVSWILIQDAIGNAPTHDQVRKIASRLCHLNGDNYDLGKSWLQGFLNHNSEIKTLRGKRLDFERLNGASTYSIQNFFKLLTIKQINEILPQNRYNMDETGLAIGLRENGLVLGSSQKRIALRRQSDQRF</sequence>
<dbReference type="OrthoDB" id="5396311at2759"/>
<dbReference type="GO" id="GO:0003677">
    <property type="term" value="F:DNA binding"/>
    <property type="evidence" value="ECO:0007669"/>
    <property type="project" value="UniProtKB-KW"/>
</dbReference>
<dbReference type="Proteomes" id="UP000076863">
    <property type="component" value="Unassembled WGS sequence"/>
</dbReference>
<evidence type="ECO:0000313" key="4">
    <source>
        <dbReference type="EMBL" id="OAA34223.1"/>
    </source>
</evidence>
<dbReference type="EMBL" id="AZHA01000059">
    <property type="protein sequence ID" value="OAA34223.1"/>
    <property type="molecule type" value="Genomic_DNA"/>
</dbReference>
<keyword evidence="5" id="KW-1185">Reference proteome</keyword>
<reference evidence="4 5" key="1">
    <citation type="journal article" date="2016" name="Genome Biol. Evol.">
        <title>Divergent and convergent evolution of fungal pathogenicity.</title>
        <authorList>
            <person name="Shang Y."/>
            <person name="Xiao G."/>
            <person name="Zheng P."/>
            <person name="Cen K."/>
            <person name="Zhan S."/>
            <person name="Wang C."/>
        </authorList>
    </citation>
    <scope>NUCLEOTIDE SEQUENCE [LARGE SCALE GENOMIC DNA]</scope>
    <source>
        <strain evidence="4 5">RCEF 3172</strain>
    </source>
</reference>